<comment type="caution">
    <text evidence="2">The sequence shown here is derived from an EMBL/GenBank/DDBJ whole genome shotgun (WGS) entry which is preliminary data.</text>
</comment>
<dbReference type="EMBL" id="MU003782">
    <property type="protein sequence ID" value="KAF2722421.1"/>
    <property type="molecule type" value="Genomic_DNA"/>
</dbReference>
<evidence type="ECO:0000313" key="3">
    <source>
        <dbReference type="Proteomes" id="UP000799441"/>
    </source>
</evidence>
<dbReference type="Proteomes" id="UP000799441">
    <property type="component" value="Unassembled WGS sequence"/>
</dbReference>
<feature type="region of interest" description="Disordered" evidence="1">
    <location>
        <begin position="118"/>
        <end position="150"/>
    </location>
</feature>
<accession>A0A9P4QCI3</accession>
<keyword evidence="3" id="KW-1185">Reference proteome</keyword>
<gene>
    <name evidence="2" type="ORF">K431DRAFT_44145</name>
</gene>
<sequence>MRPHHSRVSSTPWQKSSHHLTGCMNFGLCRAAACPARADGSPCLLTNRRQDYSKLCLAEYKRITPTYKGAVSCLGNSRLGHLGRCCLRETLQAEPYPQRLFREFALNAVNRGVHKSVGLSTRDSTSTGEENSYDGELRDSGILENGPLSR</sequence>
<proteinExistence type="predicted"/>
<name>A0A9P4QCI3_9PEZI</name>
<evidence type="ECO:0000313" key="2">
    <source>
        <dbReference type="EMBL" id="KAF2722421.1"/>
    </source>
</evidence>
<protein>
    <submittedName>
        <fullName evidence="2">Uncharacterized protein</fullName>
    </submittedName>
</protein>
<evidence type="ECO:0000256" key="1">
    <source>
        <dbReference type="SAM" id="MobiDB-lite"/>
    </source>
</evidence>
<feature type="compositionally biased region" description="Polar residues" evidence="1">
    <location>
        <begin position="118"/>
        <end position="130"/>
    </location>
</feature>
<organism evidence="2 3">
    <name type="scientific">Polychaeton citri CBS 116435</name>
    <dbReference type="NCBI Taxonomy" id="1314669"/>
    <lineage>
        <taxon>Eukaryota</taxon>
        <taxon>Fungi</taxon>
        <taxon>Dikarya</taxon>
        <taxon>Ascomycota</taxon>
        <taxon>Pezizomycotina</taxon>
        <taxon>Dothideomycetes</taxon>
        <taxon>Dothideomycetidae</taxon>
        <taxon>Capnodiales</taxon>
        <taxon>Capnodiaceae</taxon>
        <taxon>Polychaeton</taxon>
    </lineage>
</organism>
<dbReference type="AlphaFoldDB" id="A0A9P4QCI3"/>
<reference evidence="2" key="1">
    <citation type="journal article" date="2020" name="Stud. Mycol.">
        <title>101 Dothideomycetes genomes: a test case for predicting lifestyles and emergence of pathogens.</title>
        <authorList>
            <person name="Haridas S."/>
            <person name="Albert R."/>
            <person name="Binder M."/>
            <person name="Bloem J."/>
            <person name="Labutti K."/>
            <person name="Salamov A."/>
            <person name="Andreopoulos B."/>
            <person name="Baker S."/>
            <person name="Barry K."/>
            <person name="Bills G."/>
            <person name="Bluhm B."/>
            <person name="Cannon C."/>
            <person name="Castanera R."/>
            <person name="Culley D."/>
            <person name="Daum C."/>
            <person name="Ezra D."/>
            <person name="Gonzalez J."/>
            <person name="Henrissat B."/>
            <person name="Kuo A."/>
            <person name="Liang C."/>
            <person name="Lipzen A."/>
            <person name="Lutzoni F."/>
            <person name="Magnuson J."/>
            <person name="Mondo S."/>
            <person name="Nolan M."/>
            <person name="Ohm R."/>
            <person name="Pangilinan J."/>
            <person name="Park H.-J."/>
            <person name="Ramirez L."/>
            <person name="Alfaro M."/>
            <person name="Sun H."/>
            <person name="Tritt A."/>
            <person name="Yoshinaga Y."/>
            <person name="Zwiers L.-H."/>
            <person name="Turgeon B."/>
            <person name="Goodwin S."/>
            <person name="Spatafora J."/>
            <person name="Crous P."/>
            <person name="Grigoriev I."/>
        </authorList>
    </citation>
    <scope>NUCLEOTIDE SEQUENCE</scope>
    <source>
        <strain evidence="2">CBS 116435</strain>
    </source>
</reference>